<dbReference type="GO" id="GO:0016114">
    <property type="term" value="P:terpenoid biosynthetic process"/>
    <property type="evidence" value="ECO:0007669"/>
    <property type="project" value="UniProtKB-ARBA"/>
</dbReference>
<dbReference type="NCBIfam" id="NF045485">
    <property type="entry name" value="FPPsyn"/>
    <property type="match status" value="1"/>
</dbReference>
<protein>
    <submittedName>
        <fullName evidence="8">Farnesyl-diphosphate synthase</fullName>
    </submittedName>
</protein>
<keyword evidence="5" id="KW-0460">Magnesium</keyword>
<dbReference type="GO" id="GO:0046872">
    <property type="term" value="F:metal ion binding"/>
    <property type="evidence" value="ECO:0007669"/>
    <property type="project" value="UniProtKB-KW"/>
</dbReference>
<sequence>MSVPTHFLHDCQMRIQPWLEQFLAAQNGLAKPLSAAMRYAVLNGGKRIRPALAYAACVACGGHINDANSAAGAVELVHCYSLVHDDLPCMDDDDLRRGVPTCHKAFDEATALLAGDTLQALAFVALACSHLDDTIKTRQVQQLALASANMAVGQALDLAGEGKQLSLHELEAIHRHKTGALIRASVLMGASAAGCTDEQTLASLENFADKLGLAFQVHDDVLDVIGDTQKLGKHAGADAEHAKATYPALLGLQTAQQLAVQLHDDAISAIKHLGCRANALIWLADFLVARDH</sequence>
<dbReference type="SFLD" id="SFLDS00005">
    <property type="entry name" value="Isoprenoid_Synthase_Type_I"/>
    <property type="match status" value="1"/>
</dbReference>
<evidence type="ECO:0000256" key="7">
    <source>
        <dbReference type="RuleBase" id="RU004466"/>
    </source>
</evidence>
<comment type="similarity">
    <text evidence="2 7">Belongs to the FPP/GGPP synthase family.</text>
</comment>
<dbReference type="Gene3D" id="1.10.600.10">
    <property type="entry name" value="Farnesyl Diphosphate Synthase"/>
    <property type="match status" value="1"/>
</dbReference>
<dbReference type="GO" id="GO:0004659">
    <property type="term" value="F:prenyltransferase activity"/>
    <property type="evidence" value="ECO:0007669"/>
    <property type="project" value="InterPro"/>
</dbReference>
<dbReference type="PROSITE" id="PS00723">
    <property type="entry name" value="POLYPRENYL_SYNTHASE_1"/>
    <property type="match status" value="1"/>
</dbReference>
<dbReference type="InterPro" id="IPR053378">
    <property type="entry name" value="Prenyl_diphosphate_synthase"/>
</dbReference>
<comment type="caution">
    <text evidence="8">The sequence shown here is derived from an EMBL/GenBank/DDBJ whole genome shotgun (WGS) entry which is preliminary data.</text>
</comment>
<evidence type="ECO:0000256" key="1">
    <source>
        <dbReference type="ARBA" id="ARBA00001946"/>
    </source>
</evidence>
<evidence type="ECO:0000256" key="2">
    <source>
        <dbReference type="ARBA" id="ARBA00006706"/>
    </source>
</evidence>
<organism evidence="8 9">
    <name type="scientific">Agitococcus lubricus</name>
    <dbReference type="NCBI Taxonomy" id="1077255"/>
    <lineage>
        <taxon>Bacteria</taxon>
        <taxon>Pseudomonadati</taxon>
        <taxon>Pseudomonadota</taxon>
        <taxon>Gammaproteobacteria</taxon>
        <taxon>Moraxellales</taxon>
        <taxon>Moraxellaceae</taxon>
        <taxon>Agitococcus</taxon>
    </lineage>
</organism>
<dbReference type="EMBL" id="QAON01000001">
    <property type="protein sequence ID" value="PTQ91195.1"/>
    <property type="molecule type" value="Genomic_DNA"/>
</dbReference>
<dbReference type="GO" id="GO:0005737">
    <property type="term" value="C:cytoplasm"/>
    <property type="evidence" value="ECO:0007669"/>
    <property type="project" value="UniProtKB-ARBA"/>
</dbReference>
<dbReference type="FunFam" id="1.10.600.10:FF:000001">
    <property type="entry name" value="Geranylgeranyl diphosphate synthase"/>
    <property type="match status" value="1"/>
</dbReference>
<name>A0A2T5J3K8_9GAMM</name>
<keyword evidence="3 7" id="KW-0808">Transferase</keyword>
<evidence type="ECO:0000256" key="4">
    <source>
        <dbReference type="ARBA" id="ARBA00022723"/>
    </source>
</evidence>
<dbReference type="RefSeq" id="WP_239986933.1">
    <property type="nucleotide sequence ID" value="NZ_QAON01000001.1"/>
</dbReference>
<keyword evidence="4" id="KW-0479">Metal-binding</keyword>
<dbReference type="InterPro" id="IPR008949">
    <property type="entry name" value="Isoprenoid_synthase_dom_sf"/>
</dbReference>
<dbReference type="Proteomes" id="UP000244223">
    <property type="component" value="Unassembled WGS sequence"/>
</dbReference>
<dbReference type="InterPro" id="IPR000092">
    <property type="entry name" value="Polyprenyl_synt"/>
</dbReference>
<evidence type="ECO:0000256" key="5">
    <source>
        <dbReference type="ARBA" id="ARBA00022842"/>
    </source>
</evidence>
<evidence type="ECO:0000256" key="3">
    <source>
        <dbReference type="ARBA" id="ARBA00022679"/>
    </source>
</evidence>
<keyword evidence="9" id="KW-1185">Reference proteome</keyword>
<dbReference type="Pfam" id="PF00348">
    <property type="entry name" value="polyprenyl_synt"/>
    <property type="match status" value="1"/>
</dbReference>
<dbReference type="SUPFAM" id="SSF48576">
    <property type="entry name" value="Terpenoid synthases"/>
    <property type="match status" value="1"/>
</dbReference>
<evidence type="ECO:0000313" key="8">
    <source>
        <dbReference type="EMBL" id="PTQ91195.1"/>
    </source>
</evidence>
<evidence type="ECO:0000256" key="6">
    <source>
        <dbReference type="ARBA" id="ARBA00023229"/>
    </source>
</evidence>
<dbReference type="AlphaFoldDB" id="A0A2T5J3K8"/>
<evidence type="ECO:0000313" key="9">
    <source>
        <dbReference type="Proteomes" id="UP000244223"/>
    </source>
</evidence>
<dbReference type="GO" id="GO:0008654">
    <property type="term" value="P:phospholipid biosynthetic process"/>
    <property type="evidence" value="ECO:0007669"/>
    <property type="project" value="UniProtKB-ARBA"/>
</dbReference>
<gene>
    <name evidence="8" type="ORF">C8N29_101267</name>
</gene>
<dbReference type="InterPro" id="IPR033749">
    <property type="entry name" value="Polyprenyl_synt_CS"/>
</dbReference>
<accession>A0A2T5J3K8</accession>
<dbReference type="PROSITE" id="PS00444">
    <property type="entry name" value="POLYPRENYL_SYNTHASE_2"/>
    <property type="match status" value="1"/>
</dbReference>
<dbReference type="SFLD" id="SFLDG01017">
    <property type="entry name" value="Polyprenyl_Transferase_Like"/>
    <property type="match status" value="1"/>
</dbReference>
<proteinExistence type="inferred from homology"/>
<keyword evidence="6" id="KW-0414">Isoprene biosynthesis</keyword>
<dbReference type="PANTHER" id="PTHR43281">
    <property type="entry name" value="FARNESYL DIPHOSPHATE SYNTHASE"/>
    <property type="match status" value="1"/>
</dbReference>
<reference evidence="8 9" key="1">
    <citation type="submission" date="2018-04" db="EMBL/GenBank/DDBJ databases">
        <title>Genomic Encyclopedia of Archaeal and Bacterial Type Strains, Phase II (KMG-II): from individual species to whole genera.</title>
        <authorList>
            <person name="Goeker M."/>
        </authorList>
    </citation>
    <scope>NUCLEOTIDE SEQUENCE [LARGE SCALE GENOMIC DNA]</scope>
    <source>
        <strain evidence="8 9">DSM 5822</strain>
    </source>
</reference>
<dbReference type="CDD" id="cd00685">
    <property type="entry name" value="Trans_IPPS_HT"/>
    <property type="match status" value="1"/>
</dbReference>
<comment type="cofactor">
    <cofactor evidence="1">
        <name>Mg(2+)</name>
        <dbReference type="ChEBI" id="CHEBI:18420"/>
    </cofactor>
</comment>
<dbReference type="PANTHER" id="PTHR43281:SF1">
    <property type="entry name" value="FARNESYL DIPHOSPHATE SYNTHASE"/>
    <property type="match status" value="1"/>
</dbReference>